<dbReference type="CDD" id="cd00371">
    <property type="entry name" value="HMA"/>
    <property type="match status" value="1"/>
</dbReference>
<dbReference type="SUPFAM" id="SSF55008">
    <property type="entry name" value="HMA, heavy metal-associated domain"/>
    <property type="match status" value="1"/>
</dbReference>
<reference evidence="2" key="1">
    <citation type="submission" date="2015-12" db="EMBL/GenBank/DDBJ databases">
        <title>Update maize B73 reference genome by single molecule sequencing technologies.</title>
        <authorList>
            <consortium name="Maize Genome Sequencing Project"/>
            <person name="Ware D."/>
        </authorList>
    </citation>
    <scope>NUCLEOTIDE SEQUENCE</scope>
    <source>
        <tissue evidence="2">Seedling</tissue>
    </source>
</reference>
<protein>
    <recommendedName>
        <fullName evidence="1">HMA domain-containing protein</fullName>
    </recommendedName>
</protein>
<dbReference type="PROSITE" id="PS50846">
    <property type="entry name" value="HMA_2"/>
    <property type="match status" value="1"/>
</dbReference>
<evidence type="ECO:0000313" key="2">
    <source>
        <dbReference type="EMBL" id="AQK61797.1"/>
    </source>
</evidence>
<dbReference type="SMR" id="A0A1D6GDV0"/>
<dbReference type="EMBL" id="CM000781">
    <property type="protein sequence ID" value="AQK61797.1"/>
    <property type="molecule type" value="Genomic_DNA"/>
</dbReference>
<sequence length="170" mass="18488">MAPVILAMNVHCYGCAGKIREVVKNLLGVEEVWVSVDTGLVVVSGTSLDAWLLRCRIQNSTRRPVTVVSDVAADTAPEPQHAAPPLGGYYPQHHYSGVLHMAPPPLPAGAYPYYYYYGSGDGWVPAPPQHLLQYVPTTTTVDGYFPSRQYVPNLAPVCFNDDNPNGCCVQ</sequence>
<dbReference type="AlphaFoldDB" id="A0A1D6GDV0"/>
<dbReference type="PANTHER" id="PTHR46413">
    <property type="entry name" value="HEAVY METAL-ASSOCIATED ISOPRENYLATED PLANT PROTEIN 6"/>
    <property type="match status" value="1"/>
</dbReference>
<dbReference type="Pfam" id="PF00403">
    <property type="entry name" value="HMA"/>
    <property type="match status" value="1"/>
</dbReference>
<dbReference type="InterPro" id="IPR044594">
    <property type="entry name" value="HIPP01/3/5/6"/>
</dbReference>
<dbReference type="InterPro" id="IPR006121">
    <property type="entry name" value="HMA_dom"/>
</dbReference>
<dbReference type="PANTHER" id="PTHR46413:SF10">
    <property type="entry name" value="HMA DOMAIN-CONTAINING PROTEIN"/>
    <property type="match status" value="1"/>
</dbReference>
<dbReference type="InterPro" id="IPR036163">
    <property type="entry name" value="HMA_dom_sf"/>
</dbReference>
<evidence type="ECO:0000259" key="1">
    <source>
        <dbReference type="PROSITE" id="PS50846"/>
    </source>
</evidence>
<dbReference type="STRING" id="4577.A0A1D6GDV0"/>
<name>A0A1D6GDV0_MAIZE</name>
<proteinExistence type="predicted"/>
<dbReference type="FunCoup" id="A0A1D6GDV0">
    <property type="interactions" value="555"/>
</dbReference>
<dbReference type="OMA" id="HARRQYM"/>
<dbReference type="PaxDb" id="4577-AC186166.3_FGP008"/>
<dbReference type="Gene3D" id="3.30.70.100">
    <property type="match status" value="1"/>
</dbReference>
<feature type="domain" description="HMA" evidence="1">
    <location>
        <begin position="1"/>
        <end position="65"/>
    </location>
</feature>
<dbReference type="InParanoid" id="A0A1D6GDV0"/>
<dbReference type="GO" id="GO:0046872">
    <property type="term" value="F:metal ion binding"/>
    <property type="evidence" value="ECO:0007669"/>
    <property type="project" value="InterPro"/>
</dbReference>
<organism evidence="2">
    <name type="scientific">Zea mays</name>
    <name type="common">Maize</name>
    <dbReference type="NCBI Taxonomy" id="4577"/>
    <lineage>
        <taxon>Eukaryota</taxon>
        <taxon>Viridiplantae</taxon>
        <taxon>Streptophyta</taxon>
        <taxon>Embryophyta</taxon>
        <taxon>Tracheophyta</taxon>
        <taxon>Spermatophyta</taxon>
        <taxon>Magnoliopsida</taxon>
        <taxon>Liliopsida</taxon>
        <taxon>Poales</taxon>
        <taxon>Poaceae</taxon>
        <taxon>PACMAD clade</taxon>
        <taxon>Panicoideae</taxon>
        <taxon>Andropogonodae</taxon>
        <taxon>Andropogoneae</taxon>
        <taxon>Tripsacinae</taxon>
        <taxon>Zea</taxon>
    </lineage>
</organism>
<gene>
    <name evidence="2" type="ORF">ZEAMMB73_Zm00001d012910</name>
</gene>
<dbReference type="eggNOG" id="KOG1603">
    <property type="taxonomic scope" value="Eukaryota"/>
</dbReference>
<accession>A0A1D6GDV0</accession>